<evidence type="ECO:0000256" key="3">
    <source>
        <dbReference type="ARBA" id="ARBA00023139"/>
    </source>
</evidence>
<dbReference type="Pfam" id="PF09864">
    <property type="entry name" value="MliC"/>
    <property type="match status" value="1"/>
</dbReference>
<evidence type="ECO:0000259" key="6">
    <source>
        <dbReference type="Pfam" id="PF09864"/>
    </source>
</evidence>
<proteinExistence type="predicted"/>
<evidence type="ECO:0000313" key="7">
    <source>
        <dbReference type="EMBL" id="MFC3104569.1"/>
    </source>
</evidence>
<sequence length="121" mass="12731">MVSLATLGLAACAPDTLPARPPNATRAPAQQTQAITLSRYACDSGTKISASYPTTDDAVVQYQGTTYQMRVARSADGARYVGDALEWWTRGTGPGAEGTLYEHADDGSTGDPIESCEQVES</sequence>
<feature type="region of interest" description="Disordered" evidence="5">
    <location>
        <begin position="92"/>
        <end position="121"/>
    </location>
</feature>
<keyword evidence="8" id="KW-1185">Reference proteome</keyword>
<comment type="caution">
    <text evidence="7">The sequence shown here is derived from an EMBL/GenBank/DDBJ whole genome shotgun (WGS) entry which is preliminary data.</text>
</comment>
<dbReference type="Proteomes" id="UP001595462">
    <property type="component" value="Unassembled WGS sequence"/>
</dbReference>
<name>A0ABV7EPE7_9GAMM</name>
<dbReference type="Gene3D" id="2.40.128.200">
    <property type="match status" value="1"/>
</dbReference>
<dbReference type="EMBL" id="JBHRSS010000004">
    <property type="protein sequence ID" value="MFC3104569.1"/>
    <property type="molecule type" value="Genomic_DNA"/>
</dbReference>
<protein>
    <submittedName>
        <fullName evidence="7">MliC family protein</fullName>
    </submittedName>
</protein>
<dbReference type="RefSeq" id="WP_380689830.1">
    <property type="nucleotide sequence ID" value="NZ_JBHRSS010000004.1"/>
</dbReference>
<gene>
    <name evidence="7" type="ORF">ACFOSU_11795</name>
</gene>
<dbReference type="InterPro" id="IPR036328">
    <property type="entry name" value="MliC_sf"/>
</dbReference>
<evidence type="ECO:0000313" key="8">
    <source>
        <dbReference type="Proteomes" id="UP001595462"/>
    </source>
</evidence>
<feature type="domain" description="C-type lysozyme inhibitor" evidence="6">
    <location>
        <begin position="40"/>
        <end position="107"/>
    </location>
</feature>
<reference evidence="8" key="1">
    <citation type="journal article" date="2019" name="Int. J. Syst. Evol. Microbiol.">
        <title>The Global Catalogue of Microorganisms (GCM) 10K type strain sequencing project: providing services to taxonomists for standard genome sequencing and annotation.</title>
        <authorList>
            <consortium name="The Broad Institute Genomics Platform"/>
            <consortium name="The Broad Institute Genome Sequencing Center for Infectious Disease"/>
            <person name="Wu L."/>
            <person name="Ma J."/>
        </authorList>
    </citation>
    <scope>NUCLEOTIDE SEQUENCE [LARGE SCALE GENOMIC DNA]</scope>
    <source>
        <strain evidence="8">KCTC 52640</strain>
    </source>
</reference>
<evidence type="ECO:0000256" key="1">
    <source>
        <dbReference type="ARBA" id="ARBA00022729"/>
    </source>
</evidence>
<evidence type="ECO:0000256" key="5">
    <source>
        <dbReference type="SAM" id="MobiDB-lite"/>
    </source>
</evidence>
<dbReference type="InterPro" id="IPR018660">
    <property type="entry name" value="MliC"/>
</dbReference>
<keyword evidence="3" id="KW-0564">Palmitate</keyword>
<accession>A0ABV7EPE7</accession>
<evidence type="ECO:0000256" key="4">
    <source>
        <dbReference type="ARBA" id="ARBA00023288"/>
    </source>
</evidence>
<dbReference type="SUPFAM" id="SSF141488">
    <property type="entry name" value="YdhA-like"/>
    <property type="match status" value="1"/>
</dbReference>
<evidence type="ECO:0000256" key="2">
    <source>
        <dbReference type="ARBA" id="ARBA00023136"/>
    </source>
</evidence>
<keyword evidence="1" id="KW-0732">Signal</keyword>
<keyword evidence="2" id="KW-0472">Membrane</keyword>
<keyword evidence="4" id="KW-0449">Lipoprotein</keyword>
<organism evidence="7 8">
    <name type="scientific">Salinisphaera aquimarina</name>
    <dbReference type="NCBI Taxonomy" id="2094031"/>
    <lineage>
        <taxon>Bacteria</taxon>
        <taxon>Pseudomonadati</taxon>
        <taxon>Pseudomonadota</taxon>
        <taxon>Gammaproteobacteria</taxon>
        <taxon>Salinisphaerales</taxon>
        <taxon>Salinisphaeraceae</taxon>
        <taxon>Salinisphaera</taxon>
    </lineage>
</organism>